<dbReference type="EMBL" id="AMFJ01036019">
    <property type="protein sequence ID" value="EKD25600.1"/>
    <property type="molecule type" value="Genomic_DNA"/>
</dbReference>
<evidence type="ECO:0000259" key="6">
    <source>
        <dbReference type="Pfam" id="PF00924"/>
    </source>
</evidence>
<dbReference type="SUPFAM" id="SSF50182">
    <property type="entry name" value="Sm-like ribonucleoproteins"/>
    <property type="match status" value="1"/>
</dbReference>
<gene>
    <name evidence="7" type="ORF">ACD_80C00012G0016</name>
</gene>
<keyword evidence="4" id="KW-1133">Transmembrane helix</keyword>
<dbReference type="Gene3D" id="2.30.30.60">
    <property type="match status" value="1"/>
</dbReference>
<keyword evidence="5" id="KW-0472">Membrane</keyword>
<evidence type="ECO:0000256" key="2">
    <source>
        <dbReference type="ARBA" id="ARBA00022475"/>
    </source>
</evidence>
<evidence type="ECO:0000256" key="4">
    <source>
        <dbReference type="ARBA" id="ARBA00022989"/>
    </source>
</evidence>
<dbReference type="GO" id="GO:0005886">
    <property type="term" value="C:plasma membrane"/>
    <property type="evidence" value="ECO:0007669"/>
    <property type="project" value="UniProtKB-SubCell"/>
</dbReference>
<evidence type="ECO:0000256" key="3">
    <source>
        <dbReference type="ARBA" id="ARBA00022692"/>
    </source>
</evidence>
<name>K1X5U6_9BACT</name>
<feature type="domain" description="Mechanosensitive ion channel MscS" evidence="6">
    <location>
        <begin position="110"/>
        <end position="174"/>
    </location>
</feature>
<dbReference type="AlphaFoldDB" id="K1X5U6"/>
<dbReference type="Gene3D" id="3.30.70.100">
    <property type="match status" value="1"/>
</dbReference>
<evidence type="ECO:0000256" key="1">
    <source>
        <dbReference type="ARBA" id="ARBA00004651"/>
    </source>
</evidence>
<protein>
    <submittedName>
        <fullName evidence="7">MscS mechanosensitive ion channel</fullName>
    </submittedName>
</protein>
<dbReference type="InterPro" id="IPR011066">
    <property type="entry name" value="MscS_channel_C_sf"/>
</dbReference>
<dbReference type="InterPro" id="IPR045275">
    <property type="entry name" value="MscS_archaea/bacteria_type"/>
</dbReference>
<dbReference type="SUPFAM" id="SSF82689">
    <property type="entry name" value="Mechanosensitive channel protein MscS (YggB), C-terminal domain"/>
    <property type="match status" value="1"/>
</dbReference>
<comment type="subcellular location">
    <subcellularLocation>
        <location evidence="1">Cell membrane</location>
        <topology evidence="1">Multi-pass membrane protein</topology>
    </subcellularLocation>
</comment>
<keyword evidence="3" id="KW-0812">Transmembrane</keyword>
<dbReference type="InterPro" id="IPR006685">
    <property type="entry name" value="MscS_channel_2nd"/>
</dbReference>
<dbReference type="Pfam" id="PF00924">
    <property type="entry name" value="MS_channel_2nd"/>
    <property type="match status" value="1"/>
</dbReference>
<organism evidence="7">
    <name type="scientific">uncultured bacterium</name>
    <name type="common">gcode 4</name>
    <dbReference type="NCBI Taxonomy" id="1234023"/>
    <lineage>
        <taxon>Bacteria</taxon>
        <taxon>environmental samples</taxon>
    </lineage>
</organism>
<dbReference type="InterPro" id="IPR010920">
    <property type="entry name" value="LSM_dom_sf"/>
</dbReference>
<proteinExistence type="predicted"/>
<dbReference type="GO" id="GO:0008381">
    <property type="term" value="F:mechanosensitive monoatomic ion channel activity"/>
    <property type="evidence" value="ECO:0007669"/>
    <property type="project" value="InterPro"/>
</dbReference>
<accession>K1X5U6</accession>
<comment type="caution">
    <text evidence="7">The sequence shown here is derived from an EMBL/GenBank/DDBJ whole genome shotgun (WGS) entry which is preliminary data.</text>
</comment>
<dbReference type="InterPro" id="IPR023408">
    <property type="entry name" value="MscS_beta-dom_sf"/>
</dbReference>
<dbReference type="PANTHER" id="PTHR30221">
    <property type="entry name" value="SMALL-CONDUCTANCE MECHANOSENSITIVE CHANNEL"/>
    <property type="match status" value="1"/>
</dbReference>
<keyword evidence="2" id="KW-1003">Cell membrane</keyword>
<evidence type="ECO:0000256" key="5">
    <source>
        <dbReference type="ARBA" id="ARBA00023136"/>
    </source>
</evidence>
<evidence type="ECO:0000313" key="7">
    <source>
        <dbReference type="EMBL" id="EKD25600.1"/>
    </source>
</evidence>
<sequence>MTTANIINYILIRFRDHGLDLLKSTALAVGIFVVFLIIIKNVVNRVKQRIQENSLQEDIYSKKIANLAWSMLFVLLMIFNILAVFQVIGFDVALIMWAVSISIGFAMDTTIGNMIAGVMIMTNEKVKLGDFVEFMGSLNLMGTIEEINIRYTVIRSFDKRRTIIPNSMVAATPIKTLKSEILIRGNVKLRFPRHIDVNQVKSLLIQILNSIDGVLHKEYTNIVVTWFDTWGIIMQWFFFVNPQSKRNKVVIKKEFLNKALVEFKKYGIKIPYNHMTITVED</sequence>
<dbReference type="PANTHER" id="PTHR30221:SF1">
    <property type="entry name" value="SMALL-CONDUCTANCE MECHANOSENSITIVE CHANNEL"/>
    <property type="match status" value="1"/>
</dbReference>
<dbReference type="Gene3D" id="1.10.287.1260">
    <property type="match status" value="1"/>
</dbReference>
<reference evidence="7" key="1">
    <citation type="journal article" date="2012" name="Science">
        <title>Fermentation, hydrogen, and sulfur metabolism in multiple uncultivated bacterial phyla.</title>
        <authorList>
            <person name="Wrighton K.C."/>
            <person name="Thomas B.C."/>
            <person name="Sharon I."/>
            <person name="Miller C.S."/>
            <person name="Castelle C.J."/>
            <person name="VerBerkmoes N.C."/>
            <person name="Wilkins M.J."/>
            <person name="Hettich R.L."/>
            <person name="Lipton M.S."/>
            <person name="Williams K.H."/>
            <person name="Long P.E."/>
            <person name="Banfield J.F."/>
        </authorList>
    </citation>
    <scope>NUCLEOTIDE SEQUENCE [LARGE SCALE GENOMIC DNA]</scope>
</reference>